<keyword evidence="7" id="KW-0482">Metalloprotease</keyword>
<dbReference type="InterPro" id="IPR011249">
    <property type="entry name" value="Metalloenz_LuxS/M16"/>
</dbReference>
<dbReference type="InterPro" id="IPR007863">
    <property type="entry name" value="Peptidase_M16_C"/>
</dbReference>
<evidence type="ECO:0000256" key="3">
    <source>
        <dbReference type="ARBA" id="ARBA00022670"/>
    </source>
</evidence>
<dbReference type="SUPFAM" id="SSF63411">
    <property type="entry name" value="LuxS/MPP-like metallohydrolase"/>
    <property type="match status" value="4"/>
</dbReference>
<evidence type="ECO:0000256" key="8">
    <source>
        <dbReference type="RuleBase" id="RU004447"/>
    </source>
</evidence>
<feature type="domain" description="Peptidase M16 N-terminal" evidence="10">
    <location>
        <begin position="63"/>
        <end position="201"/>
    </location>
</feature>
<dbReference type="Gene3D" id="3.30.830.10">
    <property type="entry name" value="Metalloenzyme, LuxS/M16 peptidase-like"/>
    <property type="match status" value="4"/>
</dbReference>
<evidence type="ECO:0000256" key="4">
    <source>
        <dbReference type="ARBA" id="ARBA00022723"/>
    </source>
</evidence>
<protein>
    <submittedName>
        <fullName evidence="12">Insulinase family protein</fullName>
    </submittedName>
</protein>
<dbReference type="GO" id="GO:0006508">
    <property type="term" value="P:proteolysis"/>
    <property type="evidence" value="ECO:0007669"/>
    <property type="project" value="UniProtKB-KW"/>
</dbReference>
<sequence>MKSLTSKALLLLSAFTLIFAEISAQQSTTVSAAKIDLTEKIPIDPKVKVGKLENGLTYYVQSNPKPENKVELRLAINAGSILEDDDQQGLAHFMEHMNFNGTTNFKKNELVDYLQGIGVKFGADLNAYTSFDQTVYILPIPSDDPEKLDKGFQILEDWAFNALLEDEEIDKERGVVLEELRIGKGADERMRQRYLPKMMYGSRYAERLPIGKKEIIENFDYDVIRRYHKDWYRPDLMAVIAVGDLDVETLEAKIIEYFGDVPAVKNPRERKEYDLPNHEDTFISIESDPEASFTNVQIMYKDRENKKPTETIKDFRDNLVRSLFSQMINNRLDELRNSPNPPFVFGSSYYGGTFARNKNAYQSSAFVDASKQLEALKTLLVENERVKRHGFFEGEFERAKKDLIANLERAYKDRDKTESGRIVGAYINNYLDQTPIAGIEWNYNMMMTLLPGIKIEEASQLIENYIKEDNRVIILTGPEKEGLKKVTEQEVKDLLAAIDDMEIEPYKDAEVAESLITKLPKKGSVIDYSLNDELDTKTITLSNGVKVTYKITDFKNDEVLFDAFRYGGTSLYSDEDYLATANANGGLTEAGVNGFKINDINKILSGKIVNVRPSIGGYSENISGNSTPDALEELFQLTHLYFSALNKDDEAFQSFVNKQKAFAGNLLANPQFFFQIELGKFLNEGNPRYVPFPTAESWEEANYDLAHQKYMERFSDASGFHFYLIGNLDETKLVDLCETYLASLPSSNKEHSYNVPDYRPLTGSHKKVIKTGTDQKSNVRLIYNGPTDYSPEENLALRSVGEVLTIKLIEKLREEEGGVYGAGAGGSISKIPYGWYRFTISFPCGPENVDKLTSAALAELDLIIKDGPTETDLNKVKESLKLKHKEDLKTNRYWLGLLRGSDYEQKDANNMLEFEKNVENLTVADLQKVAEKYLTKGYITAIQMPED</sequence>
<gene>
    <name evidence="12" type="ORF">FJ651_07390</name>
</gene>
<dbReference type="Pfam" id="PF00675">
    <property type="entry name" value="Peptidase_M16"/>
    <property type="match status" value="1"/>
</dbReference>
<keyword evidence="3" id="KW-0645">Protease</keyword>
<name>A0A506PJI7_9FLAO</name>
<keyword evidence="9" id="KW-0732">Signal</keyword>
<feature type="chain" id="PRO_5021394628" evidence="9">
    <location>
        <begin position="21"/>
        <end position="947"/>
    </location>
</feature>
<evidence type="ECO:0000313" key="13">
    <source>
        <dbReference type="Proteomes" id="UP000317332"/>
    </source>
</evidence>
<evidence type="ECO:0000259" key="11">
    <source>
        <dbReference type="Pfam" id="PF05193"/>
    </source>
</evidence>
<reference evidence="12 13" key="1">
    <citation type="submission" date="2019-06" db="EMBL/GenBank/DDBJ databases">
        <title>Flavobacteriaceae Paucihalobacterium erythroidium CWB-1, complete genome.</title>
        <authorList>
            <person name="Wu S."/>
        </authorList>
    </citation>
    <scope>NUCLEOTIDE SEQUENCE [LARGE SCALE GENOMIC DNA]</scope>
    <source>
        <strain evidence="12 13">CWB-1</strain>
    </source>
</reference>
<accession>A0A506PJI7</accession>
<evidence type="ECO:0000256" key="2">
    <source>
        <dbReference type="ARBA" id="ARBA00007261"/>
    </source>
</evidence>
<dbReference type="InterPro" id="IPR001431">
    <property type="entry name" value="Pept_M16_Zn_BS"/>
</dbReference>
<organism evidence="12 13">
    <name type="scientific">Paucihalobacter ruber</name>
    <dbReference type="NCBI Taxonomy" id="2567861"/>
    <lineage>
        <taxon>Bacteria</taxon>
        <taxon>Pseudomonadati</taxon>
        <taxon>Bacteroidota</taxon>
        <taxon>Flavobacteriia</taxon>
        <taxon>Flavobacteriales</taxon>
        <taxon>Flavobacteriaceae</taxon>
        <taxon>Paucihalobacter</taxon>
    </lineage>
</organism>
<comment type="cofactor">
    <cofactor evidence="1">
        <name>Zn(2+)</name>
        <dbReference type="ChEBI" id="CHEBI:29105"/>
    </cofactor>
</comment>
<dbReference type="Proteomes" id="UP000317332">
    <property type="component" value="Unassembled WGS sequence"/>
</dbReference>
<dbReference type="EMBL" id="VHIQ01000003">
    <property type="protein sequence ID" value="TPV33973.1"/>
    <property type="molecule type" value="Genomic_DNA"/>
</dbReference>
<dbReference type="GO" id="GO:0004222">
    <property type="term" value="F:metalloendopeptidase activity"/>
    <property type="evidence" value="ECO:0007669"/>
    <property type="project" value="InterPro"/>
</dbReference>
<proteinExistence type="inferred from homology"/>
<dbReference type="RefSeq" id="WP_140989870.1">
    <property type="nucleotide sequence ID" value="NZ_VHIQ01000003.1"/>
</dbReference>
<dbReference type="GO" id="GO:0046872">
    <property type="term" value="F:metal ion binding"/>
    <property type="evidence" value="ECO:0007669"/>
    <property type="project" value="UniProtKB-KW"/>
</dbReference>
<feature type="domain" description="Peptidase M16 C-terminal" evidence="11">
    <location>
        <begin position="219"/>
        <end position="401"/>
    </location>
</feature>
<dbReference type="InterPro" id="IPR050626">
    <property type="entry name" value="Peptidase_M16"/>
</dbReference>
<evidence type="ECO:0000256" key="1">
    <source>
        <dbReference type="ARBA" id="ARBA00001947"/>
    </source>
</evidence>
<dbReference type="AlphaFoldDB" id="A0A506PJI7"/>
<dbReference type="PANTHER" id="PTHR43690">
    <property type="entry name" value="NARDILYSIN"/>
    <property type="match status" value="1"/>
</dbReference>
<keyword evidence="13" id="KW-1185">Reference proteome</keyword>
<comment type="caution">
    <text evidence="12">The sequence shown here is derived from an EMBL/GenBank/DDBJ whole genome shotgun (WGS) entry which is preliminary data.</text>
</comment>
<feature type="domain" description="Peptidase M16 C-terminal" evidence="11">
    <location>
        <begin position="709"/>
        <end position="880"/>
    </location>
</feature>
<evidence type="ECO:0000259" key="10">
    <source>
        <dbReference type="Pfam" id="PF00675"/>
    </source>
</evidence>
<evidence type="ECO:0000256" key="5">
    <source>
        <dbReference type="ARBA" id="ARBA00022801"/>
    </source>
</evidence>
<evidence type="ECO:0000256" key="7">
    <source>
        <dbReference type="ARBA" id="ARBA00023049"/>
    </source>
</evidence>
<dbReference type="Pfam" id="PF05193">
    <property type="entry name" value="Peptidase_M16_C"/>
    <property type="match status" value="2"/>
</dbReference>
<evidence type="ECO:0000313" key="12">
    <source>
        <dbReference type="EMBL" id="TPV33973.1"/>
    </source>
</evidence>
<keyword evidence="5" id="KW-0378">Hydrolase</keyword>
<evidence type="ECO:0000256" key="6">
    <source>
        <dbReference type="ARBA" id="ARBA00022833"/>
    </source>
</evidence>
<dbReference type="OrthoDB" id="9811314at2"/>
<evidence type="ECO:0000256" key="9">
    <source>
        <dbReference type="SAM" id="SignalP"/>
    </source>
</evidence>
<dbReference type="PROSITE" id="PS00143">
    <property type="entry name" value="INSULINASE"/>
    <property type="match status" value="1"/>
</dbReference>
<keyword evidence="4" id="KW-0479">Metal-binding</keyword>
<dbReference type="PANTHER" id="PTHR43690:SF34">
    <property type="entry name" value="ZINC PROTEASE PQQL-LIKE"/>
    <property type="match status" value="1"/>
</dbReference>
<dbReference type="InterPro" id="IPR011765">
    <property type="entry name" value="Pept_M16_N"/>
</dbReference>
<keyword evidence="6" id="KW-0862">Zinc</keyword>
<comment type="similarity">
    <text evidence="2 8">Belongs to the peptidase M16 family.</text>
</comment>
<feature type="signal peptide" evidence="9">
    <location>
        <begin position="1"/>
        <end position="20"/>
    </location>
</feature>